<protein>
    <submittedName>
        <fullName evidence="4">Thioesterase</fullName>
    </submittedName>
</protein>
<organism evidence="4 5">
    <name type="scientific">Mycolicibacterium fallax</name>
    <name type="common">Mycobacterium fallax</name>
    <dbReference type="NCBI Taxonomy" id="1793"/>
    <lineage>
        <taxon>Bacteria</taxon>
        <taxon>Bacillati</taxon>
        <taxon>Actinomycetota</taxon>
        <taxon>Actinomycetes</taxon>
        <taxon>Mycobacteriales</taxon>
        <taxon>Mycobacteriaceae</taxon>
        <taxon>Mycolicibacterium</taxon>
    </lineage>
</organism>
<dbReference type="STRING" id="1793.AWC04_07460"/>
<dbReference type="Pfam" id="PF20789">
    <property type="entry name" value="4HBT_3C"/>
    <property type="match status" value="1"/>
</dbReference>
<dbReference type="OrthoDB" id="4968093at2"/>
<dbReference type="Proteomes" id="UP000193484">
    <property type="component" value="Unassembled WGS sequence"/>
</dbReference>
<evidence type="ECO:0000259" key="2">
    <source>
        <dbReference type="Pfam" id="PF13622"/>
    </source>
</evidence>
<dbReference type="AlphaFoldDB" id="A0A1X1RG52"/>
<gene>
    <name evidence="4" type="ORF">AWC04_07460</name>
</gene>
<evidence type="ECO:0000256" key="1">
    <source>
        <dbReference type="SAM" id="MobiDB-lite"/>
    </source>
</evidence>
<proteinExistence type="predicted"/>
<dbReference type="RefSeq" id="WP_085094678.1">
    <property type="nucleotide sequence ID" value="NZ_AP022603.1"/>
</dbReference>
<keyword evidence="5" id="KW-1185">Reference proteome</keyword>
<dbReference type="InterPro" id="IPR049449">
    <property type="entry name" value="TesB_ACOT8-like_N"/>
</dbReference>
<feature type="compositionally biased region" description="Basic and acidic residues" evidence="1">
    <location>
        <begin position="124"/>
        <end position="135"/>
    </location>
</feature>
<feature type="domain" description="Acyl-CoA thioesterase-like C-terminal" evidence="3">
    <location>
        <begin position="122"/>
        <end position="243"/>
    </location>
</feature>
<feature type="domain" description="Acyl-CoA thioesterase-like N-terminal HotDog" evidence="2">
    <location>
        <begin position="22"/>
        <end position="101"/>
    </location>
</feature>
<reference evidence="4 5" key="1">
    <citation type="submission" date="2016-01" db="EMBL/GenBank/DDBJ databases">
        <title>The new phylogeny of the genus Mycobacterium.</title>
        <authorList>
            <person name="Tarcisio F."/>
            <person name="Conor M."/>
            <person name="Antonella G."/>
            <person name="Elisabetta G."/>
            <person name="Giulia F.S."/>
            <person name="Sara T."/>
            <person name="Anna F."/>
            <person name="Clotilde B."/>
            <person name="Roberto B."/>
            <person name="Veronica D.S."/>
            <person name="Fabio R."/>
            <person name="Monica P."/>
            <person name="Olivier J."/>
            <person name="Enrico T."/>
            <person name="Nicola S."/>
        </authorList>
    </citation>
    <scope>NUCLEOTIDE SEQUENCE [LARGE SCALE GENOMIC DNA]</scope>
    <source>
        <strain evidence="4 5">DSM 44179</strain>
    </source>
</reference>
<dbReference type="EMBL" id="LQOJ01000027">
    <property type="protein sequence ID" value="ORV05105.1"/>
    <property type="molecule type" value="Genomic_DNA"/>
</dbReference>
<dbReference type="InterPro" id="IPR042171">
    <property type="entry name" value="Acyl-CoA_hotdog"/>
</dbReference>
<evidence type="ECO:0000313" key="5">
    <source>
        <dbReference type="Proteomes" id="UP000193484"/>
    </source>
</evidence>
<accession>A0A1X1RG52</accession>
<feature type="region of interest" description="Disordered" evidence="1">
    <location>
        <begin position="114"/>
        <end position="156"/>
    </location>
</feature>
<comment type="caution">
    <text evidence="4">The sequence shown here is derived from an EMBL/GenBank/DDBJ whole genome shotgun (WGS) entry which is preliminary data.</text>
</comment>
<evidence type="ECO:0000259" key="3">
    <source>
        <dbReference type="Pfam" id="PF20789"/>
    </source>
</evidence>
<name>A0A1X1RG52_MYCFA</name>
<dbReference type="Gene3D" id="2.40.160.210">
    <property type="entry name" value="Acyl-CoA thioesterase, double hotdog domain"/>
    <property type="match status" value="1"/>
</dbReference>
<sequence length="272" mass="29232">MDHGPAHFTAADQGYLPSQFAHSHWGDDHLNGPAIVGLVARELELRYGSADFLPTRLTVDLFKAARSVPTTVASRILRDGRRVRNVECDVVQHGVTVAHAVLALYRRSEAPPGQQWAATPGFEFPEHLDPDENPPRPHTGSDAVGWTRRVSDHQNDSRTRFVDRTIDVVAGQPNSPFVRAAMVAEATSLTTHLGTRGVGYINGDLTVGLARLPVDNWIGVQADSHRAVDGISVGTATLFDSLGAFGSGMVTAVANPAAQIDFTSASFKGLRI</sequence>
<evidence type="ECO:0000313" key="4">
    <source>
        <dbReference type="EMBL" id="ORV05105.1"/>
    </source>
</evidence>
<dbReference type="Pfam" id="PF13622">
    <property type="entry name" value="4HBT_3"/>
    <property type="match status" value="1"/>
</dbReference>
<dbReference type="InterPro" id="IPR049450">
    <property type="entry name" value="ACOT8-like_C"/>
</dbReference>